<comment type="caution">
    <text evidence="2">The sequence shown here is derived from an EMBL/GenBank/DDBJ whole genome shotgun (WGS) entry which is preliminary data.</text>
</comment>
<dbReference type="Proteomes" id="UP000225706">
    <property type="component" value="Unassembled WGS sequence"/>
</dbReference>
<feature type="compositionally biased region" description="Basic and acidic residues" evidence="1">
    <location>
        <begin position="401"/>
        <end position="421"/>
    </location>
</feature>
<feature type="compositionally biased region" description="Polar residues" evidence="1">
    <location>
        <begin position="39"/>
        <end position="76"/>
    </location>
</feature>
<feature type="compositionally biased region" description="Basic and acidic residues" evidence="1">
    <location>
        <begin position="348"/>
        <end position="381"/>
    </location>
</feature>
<protein>
    <submittedName>
        <fullName evidence="2">Uncharacterized protein</fullName>
    </submittedName>
</protein>
<feature type="region of interest" description="Disordered" evidence="1">
    <location>
        <begin position="30"/>
        <end position="86"/>
    </location>
</feature>
<dbReference type="OrthoDB" id="5989621at2759"/>
<sequence>MENYLDERSAEYGDKFEKYQLDVEGDQWNKEVGGKEGLSVSNEYQDGEQVHSTTVSVSNGDAMEASSSEFTNSHTRPTLDKSENGSVTCLDQEESDFVSSETQREELQQLCDVLIEERDMATASLRERSDEVLRLRKRALESEHEKSDLKIRLAAAQGRSEQLEEDLTSVKEENERLKAEIEELRNRIDVLQAESANPKISEKEEDKPEQQEHEHTVVANKGKTGFEAQHTEGEVSLFAAPEETPPATESEVALDESVCPASEEEEVKKKRELEQPVIVSEGTTELKAERTEEEVSLLAPLEEMPPVTETAEVALGELVCVASEEEEVNKQKEFEHPVIVTEGTTILEAEKTKEETNSIDPPKETPRETESEVVVKRRETWRTAPNHYRHSFAGSLPRPFHTLELHSQHSLDHSSKHERSVSVHSDTSGESESDVHASSTMPSFMRRKVEKPFMKST</sequence>
<evidence type="ECO:0000256" key="1">
    <source>
        <dbReference type="SAM" id="MobiDB-lite"/>
    </source>
</evidence>
<organism evidence="2 3">
    <name type="scientific">Stylophora pistillata</name>
    <name type="common">Smooth cauliflower coral</name>
    <dbReference type="NCBI Taxonomy" id="50429"/>
    <lineage>
        <taxon>Eukaryota</taxon>
        <taxon>Metazoa</taxon>
        <taxon>Cnidaria</taxon>
        <taxon>Anthozoa</taxon>
        <taxon>Hexacorallia</taxon>
        <taxon>Scleractinia</taxon>
        <taxon>Astrocoeniina</taxon>
        <taxon>Pocilloporidae</taxon>
        <taxon>Stylophora</taxon>
    </lineage>
</organism>
<dbReference type="AlphaFoldDB" id="A0A2B4SWL4"/>
<accession>A0A2B4SWL4</accession>
<feature type="compositionally biased region" description="Basic and acidic residues" evidence="1">
    <location>
        <begin position="200"/>
        <end position="216"/>
    </location>
</feature>
<feature type="region of interest" description="Disordered" evidence="1">
    <location>
        <begin position="341"/>
        <end position="457"/>
    </location>
</feature>
<dbReference type="EMBL" id="LSMT01000018">
    <property type="protein sequence ID" value="PFX32827.1"/>
    <property type="molecule type" value="Genomic_DNA"/>
</dbReference>
<proteinExistence type="predicted"/>
<evidence type="ECO:0000313" key="3">
    <source>
        <dbReference type="Proteomes" id="UP000225706"/>
    </source>
</evidence>
<name>A0A2B4SWL4_STYPI</name>
<gene>
    <name evidence="2" type="ORF">AWC38_SpisGene2265</name>
</gene>
<keyword evidence="3" id="KW-1185">Reference proteome</keyword>
<reference evidence="3" key="1">
    <citation type="journal article" date="2017" name="bioRxiv">
        <title>Comparative analysis of the genomes of Stylophora pistillata and Acropora digitifera provides evidence for extensive differences between species of corals.</title>
        <authorList>
            <person name="Voolstra C.R."/>
            <person name="Li Y."/>
            <person name="Liew Y.J."/>
            <person name="Baumgarten S."/>
            <person name="Zoccola D."/>
            <person name="Flot J.-F."/>
            <person name="Tambutte S."/>
            <person name="Allemand D."/>
            <person name="Aranda M."/>
        </authorList>
    </citation>
    <scope>NUCLEOTIDE SEQUENCE [LARGE SCALE GENOMIC DNA]</scope>
</reference>
<feature type="region of interest" description="Disordered" evidence="1">
    <location>
        <begin position="241"/>
        <end position="271"/>
    </location>
</feature>
<feature type="region of interest" description="Disordered" evidence="1">
    <location>
        <begin position="190"/>
        <end position="216"/>
    </location>
</feature>
<feature type="compositionally biased region" description="Polar residues" evidence="1">
    <location>
        <begin position="422"/>
        <end position="442"/>
    </location>
</feature>
<evidence type="ECO:0000313" key="2">
    <source>
        <dbReference type="EMBL" id="PFX32827.1"/>
    </source>
</evidence>